<evidence type="ECO:0000313" key="3">
    <source>
        <dbReference type="Proteomes" id="UP000422989"/>
    </source>
</evidence>
<gene>
    <name evidence="2" type="ORF">D7D94_02025</name>
</gene>
<feature type="compositionally biased region" description="Basic and acidic residues" evidence="1">
    <location>
        <begin position="52"/>
        <end position="62"/>
    </location>
</feature>
<dbReference type="KEGG" id="moj:D7D94_02025"/>
<reference evidence="2 3" key="1">
    <citation type="submission" date="2018-09" db="EMBL/GenBank/DDBJ databases">
        <title>Whole genome sequencing of Microbacterium oryzae strain MB-10T.</title>
        <authorList>
            <person name="Das S.K."/>
        </authorList>
    </citation>
    <scope>NUCLEOTIDE SEQUENCE [LARGE SCALE GENOMIC DNA]</scope>
    <source>
        <strain evidence="2 3">MB-10</strain>
    </source>
</reference>
<dbReference type="RefSeq" id="WP_156240991.1">
    <property type="nucleotide sequence ID" value="NZ_BAAAZL010000002.1"/>
</dbReference>
<evidence type="ECO:0000256" key="1">
    <source>
        <dbReference type="SAM" id="MobiDB-lite"/>
    </source>
</evidence>
<protein>
    <submittedName>
        <fullName evidence="2">SPOR domain-containing protein</fullName>
    </submittedName>
</protein>
<name>A0A6I6DP34_9MICO</name>
<accession>A0A6I6DP34</accession>
<dbReference type="AlphaFoldDB" id="A0A6I6DP34"/>
<feature type="compositionally biased region" description="Polar residues" evidence="1">
    <location>
        <begin position="63"/>
        <end position="73"/>
    </location>
</feature>
<dbReference type="Proteomes" id="UP000422989">
    <property type="component" value="Chromosome"/>
</dbReference>
<feature type="region of interest" description="Disordered" evidence="1">
    <location>
        <begin position="34"/>
        <end position="73"/>
    </location>
</feature>
<dbReference type="EMBL" id="CP032550">
    <property type="protein sequence ID" value="QGU26592.1"/>
    <property type="molecule type" value="Genomic_DNA"/>
</dbReference>
<proteinExistence type="predicted"/>
<evidence type="ECO:0000313" key="2">
    <source>
        <dbReference type="EMBL" id="QGU26592.1"/>
    </source>
</evidence>
<dbReference type="OrthoDB" id="3268477at2"/>
<keyword evidence="3" id="KW-1185">Reference proteome</keyword>
<sequence length="73" mass="8180">MSDDPEKKYWYNLRTGEVEFGLVSPSVDRAGPFDTAEEAAQAPEVMRARSRAWAEEEAREDGWSQTGSRGADQ</sequence>
<organism evidence="2 3">
    <name type="scientific">Microbacterium oryzae</name>
    <dbReference type="NCBI Taxonomy" id="743009"/>
    <lineage>
        <taxon>Bacteria</taxon>
        <taxon>Bacillati</taxon>
        <taxon>Actinomycetota</taxon>
        <taxon>Actinomycetes</taxon>
        <taxon>Micrococcales</taxon>
        <taxon>Microbacteriaceae</taxon>
        <taxon>Microbacterium</taxon>
    </lineage>
</organism>